<protein>
    <submittedName>
        <fullName evidence="1">Uncharacterized protein</fullName>
    </submittedName>
</protein>
<keyword evidence="2" id="KW-1185">Reference proteome</keyword>
<comment type="caution">
    <text evidence="1">The sequence shown here is derived from an EMBL/GenBank/DDBJ whole genome shotgun (WGS) entry which is preliminary data.</text>
</comment>
<evidence type="ECO:0000313" key="1">
    <source>
        <dbReference type="EMBL" id="MBB5693436.1"/>
    </source>
</evidence>
<evidence type="ECO:0000313" key="2">
    <source>
        <dbReference type="Proteomes" id="UP000580654"/>
    </source>
</evidence>
<sequence length="294" mass="32130">MSSAADLPPVIRLNATGGLGNRMFECLFAHRLAAELPGAVLTGSALPEWGIAFPARPLPHPSITIQGHRPDLPRLGMLVRQGLLRGIETNCLACRMDLLPPLDVAHALFPAEVAEVAYGDDALVINLRLAEILGPRHKDYRPLPIAYYDRLIAGTGLRPVFIGQLGDDPYSTALRARYPRAEFERSRGAMADFAVLRSAHHLVLPVSTFSWLAAWLSEASTIHLPLIGFFHPKRRPEVDLVPLADPRYRFHLFPADAWTGTDEALRGAIEGKEAGVEISARDAASLVHGVIWGD</sequence>
<accession>A0A840XZY0</accession>
<proteinExistence type="predicted"/>
<name>A0A840XZY0_9PROT</name>
<reference evidence="1 2" key="1">
    <citation type="submission" date="2020-08" db="EMBL/GenBank/DDBJ databases">
        <title>Genomic Encyclopedia of Type Strains, Phase IV (KMG-IV): sequencing the most valuable type-strain genomes for metagenomic binning, comparative biology and taxonomic classification.</title>
        <authorList>
            <person name="Goeker M."/>
        </authorList>
    </citation>
    <scope>NUCLEOTIDE SEQUENCE [LARGE SCALE GENOMIC DNA]</scope>
    <source>
        <strain evidence="1 2">DSM 25622</strain>
    </source>
</reference>
<dbReference type="RefSeq" id="WP_184515584.1">
    <property type="nucleotide sequence ID" value="NZ_JACIJD010000005.1"/>
</dbReference>
<dbReference type="EMBL" id="JACIJD010000005">
    <property type="protein sequence ID" value="MBB5693436.1"/>
    <property type="molecule type" value="Genomic_DNA"/>
</dbReference>
<gene>
    <name evidence="1" type="ORF">FHS87_001465</name>
</gene>
<organism evidence="1 2">
    <name type="scientific">Muricoccus pecuniae</name>
    <dbReference type="NCBI Taxonomy" id="693023"/>
    <lineage>
        <taxon>Bacteria</taxon>
        <taxon>Pseudomonadati</taxon>
        <taxon>Pseudomonadota</taxon>
        <taxon>Alphaproteobacteria</taxon>
        <taxon>Acetobacterales</taxon>
        <taxon>Roseomonadaceae</taxon>
        <taxon>Muricoccus</taxon>
    </lineage>
</organism>
<dbReference type="Proteomes" id="UP000580654">
    <property type="component" value="Unassembled WGS sequence"/>
</dbReference>
<dbReference type="AlphaFoldDB" id="A0A840XZY0"/>